<feature type="domain" description="THUMP-like" evidence="1">
    <location>
        <begin position="328"/>
        <end position="386"/>
    </location>
</feature>
<dbReference type="InterPro" id="IPR041497">
    <property type="entry name" value="Thump-like"/>
</dbReference>
<feature type="domain" description="PG-1098 ferredoxin-like" evidence="2">
    <location>
        <begin position="284"/>
        <end position="327"/>
    </location>
</feature>
<dbReference type="Pfam" id="PF18096">
    <property type="entry name" value="Thump_like"/>
    <property type="match status" value="1"/>
</dbReference>
<keyword evidence="4" id="KW-1185">Reference proteome</keyword>
<evidence type="ECO:0000313" key="4">
    <source>
        <dbReference type="Proteomes" id="UP000642809"/>
    </source>
</evidence>
<reference evidence="3" key="2">
    <citation type="submission" date="2020-09" db="EMBL/GenBank/DDBJ databases">
        <authorList>
            <person name="Sun Q."/>
            <person name="Kim S."/>
        </authorList>
    </citation>
    <scope>NUCLEOTIDE SEQUENCE</scope>
    <source>
        <strain evidence="3">KCTC 23224</strain>
    </source>
</reference>
<dbReference type="Pfam" id="PF22013">
    <property type="entry name" value="PG_1098_Fer"/>
    <property type="match status" value="1"/>
</dbReference>
<name>A0A8J3G641_9BACT</name>
<gene>
    <name evidence="3" type="ORF">GCM10008106_28230</name>
</gene>
<dbReference type="SUPFAM" id="SSF53335">
    <property type="entry name" value="S-adenosyl-L-methionine-dependent methyltransferases"/>
    <property type="match status" value="1"/>
</dbReference>
<dbReference type="AlphaFoldDB" id="A0A8J3G641"/>
<comment type="caution">
    <text evidence="3">The sequence shown here is derived from an EMBL/GenBank/DDBJ whole genome shotgun (WGS) entry which is preliminary data.</text>
</comment>
<proteinExistence type="predicted"/>
<dbReference type="RefSeq" id="WP_229800650.1">
    <property type="nucleotide sequence ID" value="NZ_BMYF01000018.1"/>
</dbReference>
<protein>
    <recommendedName>
        <fullName evidence="5">THUMP-like domain-containing protein</fullName>
    </recommendedName>
</protein>
<dbReference type="InterPro" id="IPR029063">
    <property type="entry name" value="SAM-dependent_MTases_sf"/>
</dbReference>
<dbReference type="Proteomes" id="UP000642809">
    <property type="component" value="Unassembled WGS sequence"/>
</dbReference>
<evidence type="ECO:0008006" key="5">
    <source>
        <dbReference type="Google" id="ProtNLM"/>
    </source>
</evidence>
<evidence type="ECO:0000259" key="2">
    <source>
        <dbReference type="Pfam" id="PF22013"/>
    </source>
</evidence>
<reference evidence="3" key="1">
    <citation type="journal article" date="2014" name="Int. J. Syst. Evol. Microbiol.">
        <title>Complete genome sequence of Corynebacterium casei LMG S-19264T (=DSM 44701T), isolated from a smear-ripened cheese.</title>
        <authorList>
            <consortium name="US DOE Joint Genome Institute (JGI-PGF)"/>
            <person name="Walter F."/>
            <person name="Albersmeier A."/>
            <person name="Kalinowski J."/>
            <person name="Ruckert C."/>
        </authorList>
    </citation>
    <scope>NUCLEOTIDE SEQUENCE</scope>
    <source>
        <strain evidence="3">KCTC 23224</strain>
    </source>
</reference>
<dbReference type="CDD" id="cd02440">
    <property type="entry name" value="AdoMet_MTases"/>
    <property type="match status" value="1"/>
</dbReference>
<organism evidence="3 4">
    <name type="scientific">Mongoliitalea lutea</name>
    <dbReference type="NCBI Taxonomy" id="849756"/>
    <lineage>
        <taxon>Bacteria</taxon>
        <taxon>Pseudomonadati</taxon>
        <taxon>Bacteroidota</taxon>
        <taxon>Cytophagia</taxon>
        <taxon>Cytophagales</taxon>
        <taxon>Cyclobacteriaceae</taxon>
        <taxon>Mongoliitalea</taxon>
    </lineage>
</organism>
<sequence>MDFSQEHIDKIQAFVQDHLMEDPAHLLLSYSGKVDFDLKFAVQQIQARQKAKTKIPSWYANESLLFPVSLSMEQASSEETALYKASLLSGETFVDLTGGLGIDSYFIGKHFKKATYCERNEELFKISQHNLEKLSPTHFECINGDSINWLKSRQDSFDWIFIDPARRGDSNQKLYKLSDCEPNVVDYAELLFEKGKKVMVKASPMLDIKQALKELPYIQQVIVLDVRNEVKEILLIGGKSSQQQAVSISCVSLHPLFEKGARQFDFTFEEEQESFAPIGPVEKFLIEPQSSILKAGGFQLFALRYNFKKLGSNTHLYTGTSISNQIPGRVFEILYEIHHPKKELKALVPDGKINVLTRNYSMGAEELKKKFRLKDGGNQFLIGAKEGANFKLWIGKLV</sequence>
<dbReference type="InterPro" id="IPR054168">
    <property type="entry name" value="PG_1098_Fer"/>
</dbReference>
<accession>A0A8J3G641</accession>
<dbReference type="Gene3D" id="1.10.10.1110">
    <property type="entry name" value="Methyltransferase PG1098, N-terminal domain"/>
    <property type="match status" value="1"/>
</dbReference>
<evidence type="ECO:0000259" key="1">
    <source>
        <dbReference type="Pfam" id="PF18096"/>
    </source>
</evidence>
<evidence type="ECO:0000313" key="3">
    <source>
        <dbReference type="EMBL" id="GHB45568.1"/>
    </source>
</evidence>
<dbReference type="EMBL" id="BMYF01000018">
    <property type="protein sequence ID" value="GHB45568.1"/>
    <property type="molecule type" value="Genomic_DNA"/>
</dbReference>
<dbReference type="Gene3D" id="3.40.50.150">
    <property type="entry name" value="Vaccinia Virus protein VP39"/>
    <property type="match status" value="1"/>
</dbReference>